<reference evidence="3" key="1">
    <citation type="submission" date="2020-09" db="EMBL/GenBank/DDBJ databases">
        <title>Genome seq and assembly of Devosia sp.</title>
        <authorList>
            <person name="Chhetri G."/>
        </authorList>
    </citation>
    <scope>NUCLEOTIDE SEQUENCE</scope>
    <source>
        <strain evidence="3">PTR5</strain>
    </source>
</reference>
<gene>
    <name evidence="3" type="ORF">IC608_12625</name>
</gene>
<name>A0A927IR45_9HYPH</name>
<dbReference type="SUPFAM" id="SSF51735">
    <property type="entry name" value="NAD(P)-binding Rossmann-fold domains"/>
    <property type="match status" value="1"/>
</dbReference>
<evidence type="ECO:0000313" key="3">
    <source>
        <dbReference type="EMBL" id="MBD8066315.1"/>
    </source>
</evidence>
<keyword evidence="4" id="KW-1185">Reference proteome</keyword>
<accession>A0A927IR45</accession>
<dbReference type="Proteomes" id="UP000654108">
    <property type="component" value="Unassembled WGS sequence"/>
</dbReference>
<dbReference type="InterPro" id="IPR036291">
    <property type="entry name" value="NAD(P)-bd_dom_sf"/>
</dbReference>
<keyword evidence="1" id="KW-0520">NAD</keyword>
<dbReference type="AlphaFoldDB" id="A0A927IR45"/>
<evidence type="ECO:0000313" key="4">
    <source>
        <dbReference type="Proteomes" id="UP000654108"/>
    </source>
</evidence>
<dbReference type="EMBL" id="JACYFU010000003">
    <property type="protein sequence ID" value="MBD8066315.1"/>
    <property type="molecule type" value="Genomic_DNA"/>
</dbReference>
<dbReference type="Pfam" id="PF01370">
    <property type="entry name" value="Epimerase"/>
    <property type="match status" value="1"/>
</dbReference>
<dbReference type="Gene3D" id="3.40.50.720">
    <property type="entry name" value="NAD(P)-binding Rossmann-like Domain"/>
    <property type="match status" value="1"/>
</dbReference>
<dbReference type="PANTHER" id="PTHR43574">
    <property type="entry name" value="EPIMERASE-RELATED"/>
    <property type="match status" value="1"/>
</dbReference>
<organism evidence="3 4">
    <name type="scientific">Devosia oryzisoli</name>
    <dbReference type="NCBI Taxonomy" id="2774138"/>
    <lineage>
        <taxon>Bacteria</taxon>
        <taxon>Pseudomonadati</taxon>
        <taxon>Pseudomonadota</taxon>
        <taxon>Alphaproteobacteria</taxon>
        <taxon>Hyphomicrobiales</taxon>
        <taxon>Devosiaceae</taxon>
        <taxon>Devosia</taxon>
    </lineage>
</organism>
<protein>
    <submittedName>
        <fullName evidence="3">SDR family oxidoreductase</fullName>
    </submittedName>
</protein>
<comment type="caution">
    <text evidence="3">The sequence shown here is derived from an EMBL/GenBank/DDBJ whole genome shotgun (WGS) entry which is preliminary data.</text>
</comment>
<dbReference type="InterPro" id="IPR001509">
    <property type="entry name" value="Epimerase_deHydtase"/>
</dbReference>
<dbReference type="RefSeq" id="WP_191775925.1">
    <property type="nucleotide sequence ID" value="NZ_JACYFU010000003.1"/>
</dbReference>
<dbReference type="CDD" id="cd05266">
    <property type="entry name" value="SDR_a4"/>
    <property type="match status" value="1"/>
</dbReference>
<sequence>MRAFFFGLGFSSQASAEAMRQSGAFSQIGGTVRRAEKAAALAERQLQAVVFDGTAPGVEVGAALRAGTTHVIQSIAPDAEGDPVLRHHRGDLDAAADLEWLCYYSTVGVYGDFGGAWIDETAPLVPRNMRSDWRVLAEEEWRAYAKARGVPLCILRLAGIYGPGRSTFDKLREGTARRIIKPGQVFNRIHVADIARVTLLAAERRLAGTFNLADDEPAPPQDVIALGAGMLGLPVPPDLPFETAEMTPMQKSFYRDNKRVSNRAIKQALGIELLYPSYRDGLAGILGAGG</sequence>
<evidence type="ECO:0000259" key="2">
    <source>
        <dbReference type="Pfam" id="PF01370"/>
    </source>
</evidence>
<evidence type="ECO:0000256" key="1">
    <source>
        <dbReference type="ARBA" id="ARBA00023027"/>
    </source>
</evidence>
<proteinExistence type="predicted"/>
<feature type="domain" description="NAD-dependent epimerase/dehydratase" evidence="2">
    <location>
        <begin position="97"/>
        <end position="212"/>
    </location>
</feature>